<reference evidence="8" key="1">
    <citation type="journal article" date="2022" name="Int. J. Mol. Sci.">
        <title>Draft Genome of Tanacetum Coccineum: Genomic Comparison of Closely Related Tanacetum-Family Plants.</title>
        <authorList>
            <person name="Yamashiro T."/>
            <person name="Shiraishi A."/>
            <person name="Nakayama K."/>
            <person name="Satake H."/>
        </authorList>
    </citation>
    <scope>NUCLEOTIDE SEQUENCE</scope>
</reference>
<name>A0ABQ4YLP1_9ASTR</name>
<evidence type="ECO:0000313" key="9">
    <source>
        <dbReference type="Proteomes" id="UP001151760"/>
    </source>
</evidence>
<proteinExistence type="predicted"/>
<dbReference type="InterPro" id="IPR036397">
    <property type="entry name" value="RNaseH_sf"/>
</dbReference>
<evidence type="ECO:0000256" key="6">
    <source>
        <dbReference type="ARBA" id="ARBA00022918"/>
    </source>
</evidence>
<dbReference type="Proteomes" id="UP001151760">
    <property type="component" value="Unassembled WGS sequence"/>
</dbReference>
<evidence type="ECO:0000259" key="7">
    <source>
        <dbReference type="Pfam" id="PF17917"/>
    </source>
</evidence>
<evidence type="ECO:0000256" key="4">
    <source>
        <dbReference type="ARBA" id="ARBA00022759"/>
    </source>
</evidence>
<evidence type="ECO:0000313" key="8">
    <source>
        <dbReference type="EMBL" id="GJS77926.1"/>
    </source>
</evidence>
<keyword evidence="2" id="KW-0548">Nucleotidyltransferase</keyword>
<dbReference type="SUPFAM" id="SSF56672">
    <property type="entry name" value="DNA/RNA polymerases"/>
    <property type="match status" value="1"/>
</dbReference>
<evidence type="ECO:0000256" key="1">
    <source>
        <dbReference type="ARBA" id="ARBA00022679"/>
    </source>
</evidence>
<dbReference type="EMBL" id="BQNB010010486">
    <property type="protein sequence ID" value="GJS77926.1"/>
    <property type="molecule type" value="Genomic_DNA"/>
</dbReference>
<keyword evidence="9" id="KW-1185">Reference proteome</keyword>
<dbReference type="PANTHER" id="PTHR37984">
    <property type="entry name" value="PROTEIN CBG26694"/>
    <property type="match status" value="1"/>
</dbReference>
<dbReference type="InterPro" id="IPR043502">
    <property type="entry name" value="DNA/RNA_pol_sf"/>
</dbReference>
<dbReference type="Pfam" id="PF17917">
    <property type="entry name" value="RT_RNaseH"/>
    <property type="match status" value="1"/>
</dbReference>
<accession>A0ABQ4YLP1</accession>
<keyword evidence="6 8" id="KW-0695">RNA-directed DNA polymerase</keyword>
<dbReference type="Gene3D" id="3.30.420.10">
    <property type="entry name" value="Ribonuclease H-like superfamily/Ribonuclease H"/>
    <property type="match status" value="1"/>
</dbReference>
<sequence>MWGVNEVDMDRRWGYEALTGKGLPRWFEKMETVFHVSNCAVECQTNAYYSRNEIQKLENELWNLTVKGTDIVSYTQHFQELALLCLNMVLDKEEKIKGNDAHVTEKKTKDKSKEKRLEDVPTIQDLLEVFPEDFPRLPLTEKVEFQIDLVLGVVTVARAPYRLAPSEMKELSDQFAPILALQEGTENFVVYCDTSHKGLTVFTDHKSLQHILDQKDLNMRQRRWLELPSDYDCEIRYHPGKSNTILNAQAEAMKEENVKEENLYGMNKEFKTRPDGTLCIEKQSWLPDMLHTYVIDFGNGWDKHLPLAEFSYNNSYHTSIKAALFEAPYDFDDKLHFVKEPVEIMDREVKWLKQSRILIIKVRWNSRRGPKFTWECEDQFRSKYSHLFTNTTPVGKEN</sequence>
<evidence type="ECO:0000256" key="5">
    <source>
        <dbReference type="ARBA" id="ARBA00022801"/>
    </source>
</evidence>
<feature type="domain" description="Reverse transcriptase RNase H-like" evidence="7">
    <location>
        <begin position="178"/>
        <end position="229"/>
    </location>
</feature>
<keyword evidence="3" id="KW-0540">Nuclease</keyword>
<dbReference type="PANTHER" id="PTHR37984:SF5">
    <property type="entry name" value="PROTEIN NYNRIN-LIKE"/>
    <property type="match status" value="1"/>
</dbReference>
<reference evidence="8" key="2">
    <citation type="submission" date="2022-01" db="EMBL/GenBank/DDBJ databases">
        <authorList>
            <person name="Yamashiro T."/>
            <person name="Shiraishi A."/>
            <person name="Satake H."/>
            <person name="Nakayama K."/>
        </authorList>
    </citation>
    <scope>NUCLEOTIDE SEQUENCE</scope>
</reference>
<evidence type="ECO:0000256" key="2">
    <source>
        <dbReference type="ARBA" id="ARBA00022695"/>
    </source>
</evidence>
<dbReference type="InterPro" id="IPR041373">
    <property type="entry name" value="RT_RNaseH"/>
</dbReference>
<gene>
    <name evidence="8" type="ORF">Tco_0727807</name>
</gene>
<comment type="caution">
    <text evidence="8">The sequence shown here is derived from an EMBL/GenBank/DDBJ whole genome shotgun (WGS) entry which is preliminary data.</text>
</comment>
<organism evidence="8 9">
    <name type="scientific">Tanacetum coccineum</name>
    <dbReference type="NCBI Taxonomy" id="301880"/>
    <lineage>
        <taxon>Eukaryota</taxon>
        <taxon>Viridiplantae</taxon>
        <taxon>Streptophyta</taxon>
        <taxon>Embryophyta</taxon>
        <taxon>Tracheophyta</taxon>
        <taxon>Spermatophyta</taxon>
        <taxon>Magnoliopsida</taxon>
        <taxon>eudicotyledons</taxon>
        <taxon>Gunneridae</taxon>
        <taxon>Pentapetalae</taxon>
        <taxon>asterids</taxon>
        <taxon>campanulids</taxon>
        <taxon>Asterales</taxon>
        <taxon>Asteraceae</taxon>
        <taxon>Asteroideae</taxon>
        <taxon>Anthemideae</taxon>
        <taxon>Anthemidinae</taxon>
        <taxon>Tanacetum</taxon>
    </lineage>
</organism>
<keyword evidence="5" id="KW-0378">Hydrolase</keyword>
<dbReference type="InterPro" id="IPR050951">
    <property type="entry name" value="Retrovirus_Pol_polyprotein"/>
</dbReference>
<dbReference type="GO" id="GO:0003964">
    <property type="term" value="F:RNA-directed DNA polymerase activity"/>
    <property type="evidence" value="ECO:0007669"/>
    <property type="project" value="UniProtKB-KW"/>
</dbReference>
<protein>
    <submittedName>
        <fullName evidence="8">Reverse transcriptase domain-containing protein</fullName>
    </submittedName>
</protein>
<keyword evidence="1" id="KW-0808">Transferase</keyword>
<keyword evidence="4" id="KW-0255">Endonuclease</keyword>
<evidence type="ECO:0000256" key="3">
    <source>
        <dbReference type="ARBA" id="ARBA00022722"/>
    </source>
</evidence>